<sequence>MDSSQLWARTGPPPYPDVTKIPTPPLQEKGLVVLFLFPILSIIVVGMRIYIRFSTRQLGLDDYLVLAALLFALLIVGPLYMFIKLNYWGWRMDDVPDFDPRAGYWWNFLVQMFYNPVLALVKASILVFLLRLGGHKQSVRWAIHSLNIFNALHAVAIFFTALFQCLPMEANWDFSLRENPDTKCIDNSFHVIGSCITIFTDFLILALPFWIFLGLTMPWAAKLAVIGVFLLGSVVAIVGIIRVVGIYDLLLTTPDPGEDTFYSISPVWSIVETNLAIICASVPALRPLFRRWFPKLFGGSSRKTTGTPYGNNYASGTRGTNGLRSTNHDGPIDIRLKDLRGSRAHHTEIRSISPNGSEEEIMTYNGIMRTTNVDVAYENTSKASVSEPRTSSELKYESKASEARYGDARHAQNVASSAITVDHIAKNASKGTFNVLGMALKYDGQAAWPFAASSTADAFGGLSMETLLDYYDKNVARLMVWVDSDENHYRRRVLPLARSNQAVRLAVSAVAAQHAAGALGRSGASEKARNEVVTMITKRIKDLTIRVSDDQDSQAQLDSDTAEWMLSSMMVLSCYEMVHSGADAAEFHRKAARSLVNTVTALDIPTGGLLTFLRNQLSMYDVFACTTSFDKINIQEAIAPNLDDETVLFNKYISLLHDVTLCSGQLMEVGPRDWRGEFERARGETLMATGRLPINSASDRRDFIRLVDIHHYAALLYIARRLDHGTEMEVGVALSDLLRLLQSIEDLPKWIHNLPWPAFIAGAECHGQEQRQAIVAGIYKKISEATGFRHFSDVLSFLEEFWAGSEPDWRQLAKQWEDSGRRILAV</sequence>
<protein>
    <submittedName>
        <fullName evidence="1">Uncharacterized protein</fullName>
    </submittedName>
</protein>
<organism evidence="1 2">
    <name type="scientific">Fusarium decemcellulare</name>
    <dbReference type="NCBI Taxonomy" id="57161"/>
    <lineage>
        <taxon>Eukaryota</taxon>
        <taxon>Fungi</taxon>
        <taxon>Dikarya</taxon>
        <taxon>Ascomycota</taxon>
        <taxon>Pezizomycotina</taxon>
        <taxon>Sordariomycetes</taxon>
        <taxon>Hypocreomycetidae</taxon>
        <taxon>Hypocreales</taxon>
        <taxon>Nectriaceae</taxon>
        <taxon>Fusarium</taxon>
        <taxon>Fusarium decemcellulare species complex</taxon>
    </lineage>
</organism>
<proteinExistence type="predicted"/>
<comment type="caution">
    <text evidence="1">The sequence shown here is derived from an EMBL/GenBank/DDBJ whole genome shotgun (WGS) entry which is preliminary data.</text>
</comment>
<accession>A0ACC1SMV1</accession>
<evidence type="ECO:0000313" key="2">
    <source>
        <dbReference type="Proteomes" id="UP001148629"/>
    </source>
</evidence>
<dbReference type="Proteomes" id="UP001148629">
    <property type="component" value="Unassembled WGS sequence"/>
</dbReference>
<evidence type="ECO:0000313" key="1">
    <source>
        <dbReference type="EMBL" id="KAJ3543033.1"/>
    </source>
</evidence>
<name>A0ACC1SMV1_9HYPO</name>
<keyword evidence="2" id="KW-1185">Reference proteome</keyword>
<dbReference type="EMBL" id="JANRMS010000264">
    <property type="protein sequence ID" value="KAJ3543033.1"/>
    <property type="molecule type" value="Genomic_DNA"/>
</dbReference>
<gene>
    <name evidence="1" type="ORF">NM208_g3797</name>
</gene>
<reference evidence="1" key="1">
    <citation type="submission" date="2022-08" db="EMBL/GenBank/DDBJ databases">
        <title>Genome Sequence of Fusarium decemcellulare.</title>
        <authorList>
            <person name="Buettner E."/>
        </authorList>
    </citation>
    <scope>NUCLEOTIDE SEQUENCE</scope>
    <source>
        <strain evidence="1">Babe19</strain>
    </source>
</reference>